<keyword evidence="3" id="KW-1185">Reference proteome</keyword>
<proteinExistence type="predicted"/>
<sequence>MGMGMLMFLSLHPQQFNWRRRERCPFFLRHQPSTTGTTSTKRKLEKHDKTSSSHSSASASKSGTLGVDPSTTKHFCSRKQAMLANEKRRRRRESHVVATRNALERRRRVINEKSGELATLIPSVMFGAERSKNSCRPSALNFDAIFCQMLPTQYSFPYTMFFCRPSALNFDAIF</sequence>
<organism evidence="2 3">
    <name type="scientific">Lentinula raphanica</name>
    <dbReference type="NCBI Taxonomy" id="153919"/>
    <lineage>
        <taxon>Eukaryota</taxon>
        <taxon>Fungi</taxon>
        <taxon>Dikarya</taxon>
        <taxon>Basidiomycota</taxon>
        <taxon>Agaricomycotina</taxon>
        <taxon>Agaricomycetes</taxon>
        <taxon>Agaricomycetidae</taxon>
        <taxon>Agaricales</taxon>
        <taxon>Marasmiineae</taxon>
        <taxon>Omphalotaceae</taxon>
        <taxon>Lentinula</taxon>
    </lineage>
</organism>
<dbReference type="Proteomes" id="UP001163846">
    <property type="component" value="Unassembled WGS sequence"/>
</dbReference>
<feature type="region of interest" description="Disordered" evidence="1">
    <location>
        <begin position="29"/>
        <end position="72"/>
    </location>
</feature>
<evidence type="ECO:0000313" key="3">
    <source>
        <dbReference type="Proteomes" id="UP001163846"/>
    </source>
</evidence>
<dbReference type="EMBL" id="MU805958">
    <property type="protein sequence ID" value="KAJ3844197.1"/>
    <property type="molecule type" value="Genomic_DNA"/>
</dbReference>
<feature type="compositionally biased region" description="Low complexity" evidence="1">
    <location>
        <begin position="52"/>
        <end position="62"/>
    </location>
</feature>
<reference evidence="2" key="1">
    <citation type="submission" date="2022-08" db="EMBL/GenBank/DDBJ databases">
        <authorList>
            <consortium name="DOE Joint Genome Institute"/>
            <person name="Min B."/>
            <person name="Riley R."/>
            <person name="Sierra-Patev S."/>
            <person name="Naranjo-Ortiz M."/>
            <person name="Looney B."/>
            <person name="Konkel Z."/>
            <person name="Slot J.C."/>
            <person name="Sakamoto Y."/>
            <person name="Steenwyk J.L."/>
            <person name="Rokas A."/>
            <person name="Carro J."/>
            <person name="Camarero S."/>
            <person name="Ferreira P."/>
            <person name="Molpeceres G."/>
            <person name="Ruiz-Duenas F.J."/>
            <person name="Serrano A."/>
            <person name="Henrissat B."/>
            <person name="Drula E."/>
            <person name="Hughes K.W."/>
            <person name="Mata J.L."/>
            <person name="Ishikawa N.K."/>
            <person name="Vargas-Isla R."/>
            <person name="Ushijima S."/>
            <person name="Smith C.A."/>
            <person name="Ahrendt S."/>
            <person name="Andreopoulos W."/>
            <person name="He G."/>
            <person name="Labutti K."/>
            <person name="Lipzen A."/>
            <person name="Ng V."/>
            <person name="Sandor L."/>
            <person name="Barry K."/>
            <person name="Martinez A.T."/>
            <person name="Xiao Y."/>
            <person name="Gibbons J.G."/>
            <person name="Terashima K."/>
            <person name="Hibbett D.S."/>
            <person name="Grigoriev I.V."/>
        </authorList>
    </citation>
    <scope>NUCLEOTIDE SEQUENCE</scope>
    <source>
        <strain evidence="2">TFB9207</strain>
    </source>
</reference>
<name>A0AA38UJL4_9AGAR</name>
<gene>
    <name evidence="2" type="ORF">F5878DRAFT_163330</name>
</gene>
<dbReference type="AlphaFoldDB" id="A0AA38UJL4"/>
<evidence type="ECO:0000313" key="2">
    <source>
        <dbReference type="EMBL" id="KAJ3844197.1"/>
    </source>
</evidence>
<protein>
    <submittedName>
        <fullName evidence="2">Uncharacterized protein</fullName>
    </submittedName>
</protein>
<evidence type="ECO:0000256" key="1">
    <source>
        <dbReference type="SAM" id="MobiDB-lite"/>
    </source>
</evidence>
<comment type="caution">
    <text evidence="2">The sequence shown here is derived from an EMBL/GenBank/DDBJ whole genome shotgun (WGS) entry which is preliminary data.</text>
</comment>
<accession>A0AA38UJL4</accession>